<proteinExistence type="predicted"/>
<sequence length="1145" mass="129778">MENSEHLEPRRLSYQLIKDITNDFHHTRFLGRGTFGTVYKGVYENGREIAVKVLHNTLVGSEDTEFQKEFDNLSGLKHPNIVELLGFCNELVEQPAVFEGKQVTATTLRMALCFDYVHGGSLHKHITDESTGFNWSTRYRIIKGVCEGLKYLRERVDPIMHFDLKPDNILLGKNMEPKIADFGSSKLFGEENTTKTMSAVGTLGYWPPEYIKHQITSREFDIFSLGVIIVKIMTGHEGYNSTVDLTTRKAVRLVHENWKKKLIETVSKKLLEAYCNQVKRCIEIALHCLKPNRQERPTIQEIVSRLNETETMIGDRGIHNQQLNQDDEDQSTFPSDINYITINSGPSSGHDDDTLRILDLPPVMSLDLLKELTDNFSEGRLLGRSEYGSLYQGVYEDGQVIAVKKLRCEREITKDQFRQEMEKHIVMRHPHILQIVGYCNETVLHRTTYKGQPIFAEESHKLMCFEYLRSGSLEQYISPDMNSGLNWETRYGIIKGMCEGVRYLHDDFWPPLIHLNLKPSNILMGEKMMPKIGDIGLVRMVDNQSTFRSPTWGMTVAYLPPEFINRQIITKGFDIFSLGIIMLQLLTGRERYLELYDMPSQEFIDLAQERWRKRLHKTVKGTSVRGYCDQVKECLEIALKCVEPNRHKRPSIAKIIQMLNETEQSLIPQLELISASDQLLDVSPLELSFPSFEAVPVIRKKKVAMASTSSCPLQLQNKGDDRVAFKLVANNPKRYLTKKPLYGIVPPQCAYTLTLTMPSKHKQQQPPPTSSSDTGGDFFTLYGIMLGAYDLLDAAKDSIKYDDFFKKAKESTDSTAGEDDAMQEVMLKAICDPPADQATTSCRSEIISTPDAQQVSSIDVHPTEPWIITTNHVGSIRVWDYRTMAALNSFQLAPYEPVHVAKFIAREKSIIIGDPDGGILAYNYENDKVHSFDAHYSCITTLAVHPTSPLMLSSSEDDDHLIKLWDWGSGWRCTREFGGHTDRVTQVTFNPENNDSFASASCDGTVKIWSICSDDPSTVITLKLDGYARIPLCVDYFTRHKRQHVIMGCEDKMAQIWALGIKGHVDMLEGHEDHITAVKLHPELPLLMTGSLDGTVRIWDSTTYTPENIIAFNLGEVYAFGCIKGSTRIVVGCRQGIATMELSSP</sequence>
<reference evidence="1" key="1">
    <citation type="submission" date="2021-05" db="EMBL/GenBank/DDBJ databases">
        <authorList>
            <person name="Scholz U."/>
            <person name="Mascher M."/>
            <person name="Fiebig A."/>
        </authorList>
    </citation>
    <scope>NUCLEOTIDE SEQUENCE [LARGE SCALE GENOMIC DNA]</scope>
</reference>
<name>A0ACD5VDM8_AVESA</name>
<reference evidence="1" key="2">
    <citation type="submission" date="2025-09" db="UniProtKB">
        <authorList>
            <consortium name="EnsemblPlants"/>
        </authorList>
    </citation>
    <scope>IDENTIFICATION</scope>
</reference>
<evidence type="ECO:0000313" key="1">
    <source>
        <dbReference type="EnsemblPlants" id="AVESA.00010b.r2.3AG0404350.1.CDS"/>
    </source>
</evidence>
<dbReference type="EnsemblPlants" id="AVESA.00010b.r2.3AG0404350.1">
    <property type="protein sequence ID" value="AVESA.00010b.r2.3AG0404350.1.CDS"/>
    <property type="gene ID" value="AVESA.00010b.r2.3AG0404350"/>
</dbReference>
<protein>
    <submittedName>
        <fullName evidence="1">Uncharacterized protein</fullName>
    </submittedName>
</protein>
<evidence type="ECO:0000313" key="2">
    <source>
        <dbReference type="Proteomes" id="UP001732700"/>
    </source>
</evidence>
<accession>A0ACD5VDM8</accession>
<dbReference type="Proteomes" id="UP001732700">
    <property type="component" value="Chromosome 3A"/>
</dbReference>
<organism evidence="1 2">
    <name type="scientific">Avena sativa</name>
    <name type="common">Oat</name>
    <dbReference type="NCBI Taxonomy" id="4498"/>
    <lineage>
        <taxon>Eukaryota</taxon>
        <taxon>Viridiplantae</taxon>
        <taxon>Streptophyta</taxon>
        <taxon>Embryophyta</taxon>
        <taxon>Tracheophyta</taxon>
        <taxon>Spermatophyta</taxon>
        <taxon>Magnoliopsida</taxon>
        <taxon>Liliopsida</taxon>
        <taxon>Poales</taxon>
        <taxon>Poaceae</taxon>
        <taxon>BOP clade</taxon>
        <taxon>Pooideae</taxon>
        <taxon>Poodae</taxon>
        <taxon>Poeae</taxon>
        <taxon>Poeae Chloroplast Group 1 (Aveneae type)</taxon>
        <taxon>Aveninae</taxon>
        <taxon>Avena</taxon>
    </lineage>
</organism>
<keyword evidence="2" id="KW-1185">Reference proteome</keyword>